<accession>A0A2B4RAR3</accession>
<comment type="caution">
    <text evidence="2">The sequence shown here is derived from an EMBL/GenBank/DDBJ whole genome shotgun (WGS) entry which is preliminary data.</text>
</comment>
<dbReference type="EMBL" id="LSMT01000993">
    <property type="protein sequence ID" value="PFX13375.1"/>
    <property type="molecule type" value="Genomic_DNA"/>
</dbReference>
<proteinExistence type="predicted"/>
<protein>
    <submittedName>
        <fullName evidence="2">Uncharacterized protein</fullName>
    </submittedName>
</protein>
<organism evidence="2 3">
    <name type="scientific">Stylophora pistillata</name>
    <name type="common">Smooth cauliflower coral</name>
    <dbReference type="NCBI Taxonomy" id="50429"/>
    <lineage>
        <taxon>Eukaryota</taxon>
        <taxon>Metazoa</taxon>
        <taxon>Cnidaria</taxon>
        <taxon>Anthozoa</taxon>
        <taxon>Hexacorallia</taxon>
        <taxon>Scleractinia</taxon>
        <taxon>Astrocoeniina</taxon>
        <taxon>Pocilloporidae</taxon>
        <taxon>Stylophora</taxon>
    </lineage>
</organism>
<sequence length="353" mass="40341">MAGTGVRLAEAEKRSLSSCVELKFCRLEKGKDGSKAFAINTQEQWDEERSLLSGSTTSLQVNVLRKEITFEKASPVIKVCLATDNADTSKPICKPRRTGRKRSATKLEDEELVKRIKRGRDFERNERQRKDLEEMNKVQVENLHAVGHFKDQFPTLLLYAQNLANIVYESIKRVVPWSTYYFTHDKSYYPVLRQSTQLNAIPKLEHLNARRELNRQEKDLMIEWATNNGRAARQRSVRQETTTFKAGTLPLNMYKASHYPKHKVSISHNTIQKGTVTSATAVTIVTPSTSHEAIEDDKVVEAAEVEEEEEYDTDSDAEYSIADNDEEDSLDDLVFIRAVTARSGRMVRVIQRE</sequence>
<evidence type="ECO:0000313" key="2">
    <source>
        <dbReference type="EMBL" id="PFX13375.1"/>
    </source>
</evidence>
<feature type="region of interest" description="Disordered" evidence="1">
    <location>
        <begin position="306"/>
        <end position="325"/>
    </location>
</feature>
<gene>
    <name evidence="2" type="ORF">AWC38_SpisGene22544</name>
</gene>
<evidence type="ECO:0000256" key="1">
    <source>
        <dbReference type="SAM" id="MobiDB-lite"/>
    </source>
</evidence>
<evidence type="ECO:0000313" key="3">
    <source>
        <dbReference type="Proteomes" id="UP000225706"/>
    </source>
</evidence>
<keyword evidence="3" id="KW-1185">Reference proteome</keyword>
<dbReference type="Proteomes" id="UP000225706">
    <property type="component" value="Unassembled WGS sequence"/>
</dbReference>
<name>A0A2B4RAR3_STYPI</name>
<reference evidence="3" key="1">
    <citation type="journal article" date="2017" name="bioRxiv">
        <title>Comparative analysis of the genomes of Stylophora pistillata and Acropora digitifera provides evidence for extensive differences between species of corals.</title>
        <authorList>
            <person name="Voolstra C.R."/>
            <person name="Li Y."/>
            <person name="Liew Y.J."/>
            <person name="Baumgarten S."/>
            <person name="Zoccola D."/>
            <person name="Flot J.-F."/>
            <person name="Tambutte S."/>
            <person name="Allemand D."/>
            <person name="Aranda M."/>
        </authorList>
    </citation>
    <scope>NUCLEOTIDE SEQUENCE [LARGE SCALE GENOMIC DNA]</scope>
</reference>
<dbReference type="AlphaFoldDB" id="A0A2B4RAR3"/>